<proteinExistence type="predicted"/>
<gene>
    <name evidence="1" type="ORF">ACFQ2V_04445</name>
</gene>
<accession>A0ABW3MTZ4</accession>
<sequence>MDLEQLARDDVVSTAVLTTAGHPDAEIAAAVRAGVLVPLLRGWYAVRPPRDARDLHWLRTVAAWRRYRGRALISHQSLLLAQNLPDHRLDLSTVHLTRRGPGQTRNGPGLKVHRPLPDLPAGLSSPLPDRVPTAVGIVQAGLEGVPLSALVAADAALHRELVTPEQLDAACVLLARCRGIGPVRAILRQADPRIESPGESIIGHRLRALGHVLDPQFAVDTDLGTRYADFRIEGTRVLVEFDGAQKYGEGGAAFQEKRREDAMRRKGWFFARYVWSELDDIALIRARAEQAIIDSRRWAAA</sequence>
<comment type="caution">
    <text evidence="1">The sequence shown here is derived from an EMBL/GenBank/DDBJ whole genome shotgun (WGS) entry which is preliminary data.</text>
</comment>
<dbReference type="Proteomes" id="UP001597046">
    <property type="component" value="Unassembled WGS sequence"/>
</dbReference>
<evidence type="ECO:0008006" key="3">
    <source>
        <dbReference type="Google" id="ProtNLM"/>
    </source>
</evidence>
<dbReference type="EMBL" id="JBHTKH010000002">
    <property type="protein sequence ID" value="MFD1053548.1"/>
    <property type="molecule type" value="Genomic_DNA"/>
</dbReference>
<evidence type="ECO:0000313" key="2">
    <source>
        <dbReference type="Proteomes" id="UP001597046"/>
    </source>
</evidence>
<evidence type="ECO:0000313" key="1">
    <source>
        <dbReference type="EMBL" id="MFD1053548.1"/>
    </source>
</evidence>
<dbReference type="RefSeq" id="WP_386051121.1">
    <property type="nucleotide sequence ID" value="NZ_JBHTKH010000002.1"/>
</dbReference>
<name>A0ABW3MTZ4_9MICO</name>
<protein>
    <recommendedName>
        <fullName evidence="3">DUF559 domain-containing protein</fullName>
    </recommendedName>
</protein>
<organism evidence="1 2">
    <name type="scientific">Terrabacter terrigena</name>
    <dbReference type="NCBI Taxonomy" id="574718"/>
    <lineage>
        <taxon>Bacteria</taxon>
        <taxon>Bacillati</taxon>
        <taxon>Actinomycetota</taxon>
        <taxon>Actinomycetes</taxon>
        <taxon>Micrococcales</taxon>
        <taxon>Intrasporangiaceae</taxon>
        <taxon>Terrabacter</taxon>
    </lineage>
</organism>
<reference evidence="2" key="1">
    <citation type="journal article" date="2019" name="Int. J. Syst. Evol. Microbiol.">
        <title>The Global Catalogue of Microorganisms (GCM) 10K type strain sequencing project: providing services to taxonomists for standard genome sequencing and annotation.</title>
        <authorList>
            <consortium name="The Broad Institute Genomics Platform"/>
            <consortium name="The Broad Institute Genome Sequencing Center for Infectious Disease"/>
            <person name="Wu L."/>
            <person name="Ma J."/>
        </authorList>
    </citation>
    <scope>NUCLEOTIDE SEQUENCE [LARGE SCALE GENOMIC DNA]</scope>
    <source>
        <strain evidence="2">CCUG 57508</strain>
    </source>
</reference>
<keyword evidence="2" id="KW-1185">Reference proteome</keyword>